<dbReference type="GO" id="GO:0003677">
    <property type="term" value="F:DNA binding"/>
    <property type="evidence" value="ECO:0007669"/>
    <property type="project" value="InterPro"/>
</dbReference>
<evidence type="ECO:0000313" key="4">
    <source>
        <dbReference type="Proteomes" id="UP000184442"/>
    </source>
</evidence>
<dbReference type="InterPro" id="IPR036162">
    <property type="entry name" value="Resolvase-like_N_sf"/>
</dbReference>
<dbReference type="SUPFAM" id="SSF53041">
    <property type="entry name" value="Resolvase-like"/>
    <property type="match status" value="1"/>
</dbReference>
<dbReference type="PROSITE" id="PS51737">
    <property type="entry name" value="RECOMBINASE_DNA_BIND"/>
    <property type="match status" value="1"/>
</dbReference>
<keyword evidence="4" id="KW-1185">Reference proteome</keyword>
<dbReference type="CDD" id="cd00338">
    <property type="entry name" value="Ser_Recombinase"/>
    <property type="match status" value="1"/>
</dbReference>
<proteinExistence type="predicted"/>
<organism evidence="3 4">
    <name type="scientific">Lutispora thermophila DSM 19022</name>
    <dbReference type="NCBI Taxonomy" id="1122184"/>
    <lineage>
        <taxon>Bacteria</taxon>
        <taxon>Bacillati</taxon>
        <taxon>Bacillota</taxon>
        <taxon>Clostridia</taxon>
        <taxon>Lutisporales</taxon>
        <taxon>Lutisporaceae</taxon>
        <taxon>Lutispora</taxon>
    </lineage>
</organism>
<dbReference type="InterPro" id="IPR038109">
    <property type="entry name" value="DNA_bind_recomb_sf"/>
</dbReference>
<dbReference type="Gene3D" id="3.40.50.1390">
    <property type="entry name" value="Resolvase, N-terminal catalytic domain"/>
    <property type="match status" value="1"/>
</dbReference>
<dbReference type="InterPro" id="IPR011109">
    <property type="entry name" value="DNA_bind_recombinase_dom"/>
</dbReference>
<evidence type="ECO:0000313" key="3">
    <source>
        <dbReference type="EMBL" id="SHJ41595.1"/>
    </source>
</evidence>
<name>A0A1M6J4H7_9FIRM</name>
<dbReference type="Pfam" id="PF00239">
    <property type="entry name" value="Resolvase"/>
    <property type="match status" value="1"/>
</dbReference>
<dbReference type="InterPro" id="IPR025827">
    <property type="entry name" value="Zn_ribbon_recom_dom"/>
</dbReference>
<dbReference type="SMART" id="SM00857">
    <property type="entry name" value="Resolvase"/>
    <property type="match status" value="1"/>
</dbReference>
<feature type="non-terminal residue" evidence="3">
    <location>
        <position position="423"/>
    </location>
</feature>
<dbReference type="InterPro" id="IPR050639">
    <property type="entry name" value="SSR_resolvase"/>
</dbReference>
<protein>
    <submittedName>
        <fullName evidence="3">Site-specific DNA recombinase</fullName>
    </submittedName>
</protein>
<accession>A0A1M6J4H7</accession>
<dbReference type="STRING" id="1122184.SAMN02745176_03501"/>
<dbReference type="EMBL" id="FQZS01000049">
    <property type="protein sequence ID" value="SHJ41595.1"/>
    <property type="molecule type" value="Genomic_DNA"/>
</dbReference>
<feature type="coiled-coil region" evidence="1">
    <location>
        <begin position="349"/>
        <end position="411"/>
    </location>
</feature>
<dbReference type="Pfam" id="PF07508">
    <property type="entry name" value="Recombinase"/>
    <property type="match status" value="1"/>
</dbReference>
<dbReference type="PANTHER" id="PTHR30461">
    <property type="entry name" value="DNA-INVERTASE FROM LAMBDOID PROPHAGE"/>
    <property type="match status" value="1"/>
</dbReference>
<dbReference type="GO" id="GO:0000150">
    <property type="term" value="F:DNA strand exchange activity"/>
    <property type="evidence" value="ECO:0007669"/>
    <property type="project" value="InterPro"/>
</dbReference>
<sequence length="423" mass="50296">MLRKEIENRNWVLSKDNIYIERETGTSFSRSEMKRLLEDAKLRKFDVVLTKSISRFGRNQKELLEAIEILDENDIRFIEFEKNIDTGKDRALLGLYAWLAENESRQKSESIKLTLRKKQERGEFIAGRPPYGYKRDPNNKNKLIIAGDETTETVKRIYKLYIQGYGYRAIASILTNEKVPPPRMDIYNRKSNAWNYQTIKTILSSQYYIGNMEQYKKENIAFKKKRKKIDKDDWIIVENTHEPIISKEEYNLVQEIMKKRAGSYRRKNTIHLFTGFLKCGECNSNLQYMNGYYICRLYTNAGVKYCSRHAVKESDLEEIVKNDIKELSRDKIKRQQLYEEAKKTLYKSNSDTHKLLEEAKRERNKLDRQLLSVYEDRLEGVITVEQYALFSKSFEERKVVLDNRIKELEEIISKESMFQNNFN</sequence>
<gene>
    <name evidence="3" type="ORF">SAMN02745176_03501</name>
</gene>
<reference evidence="3 4" key="1">
    <citation type="submission" date="2016-11" db="EMBL/GenBank/DDBJ databases">
        <authorList>
            <person name="Jaros S."/>
            <person name="Januszkiewicz K."/>
            <person name="Wedrychowicz H."/>
        </authorList>
    </citation>
    <scope>NUCLEOTIDE SEQUENCE [LARGE SCALE GENOMIC DNA]</scope>
    <source>
        <strain evidence="3 4">DSM 19022</strain>
    </source>
</reference>
<dbReference type="Pfam" id="PF13408">
    <property type="entry name" value="Zn_ribbon_recom"/>
    <property type="match status" value="1"/>
</dbReference>
<dbReference type="InterPro" id="IPR006119">
    <property type="entry name" value="Resolv_N"/>
</dbReference>
<feature type="domain" description="Recombinase" evidence="2">
    <location>
        <begin position="130"/>
        <end position="263"/>
    </location>
</feature>
<dbReference type="PANTHER" id="PTHR30461:SF23">
    <property type="entry name" value="DNA RECOMBINASE-RELATED"/>
    <property type="match status" value="1"/>
</dbReference>
<dbReference type="AlphaFoldDB" id="A0A1M6J4H7"/>
<dbReference type="Proteomes" id="UP000184442">
    <property type="component" value="Unassembled WGS sequence"/>
</dbReference>
<keyword evidence="1" id="KW-0175">Coiled coil</keyword>
<evidence type="ECO:0000256" key="1">
    <source>
        <dbReference type="SAM" id="Coils"/>
    </source>
</evidence>
<dbReference type="Gene3D" id="3.90.1750.20">
    <property type="entry name" value="Putative Large Serine Recombinase, Chain B, Domain 2"/>
    <property type="match status" value="1"/>
</dbReference>
<evidence type="ECO:0000259" key="2">
    <source>
        <dbReference type="PROSITE" id="PS51737"/>
    </source>
</evidence>